<sequence>MKWNSKEIDIYLTSKEYVDTAFITLIPISFNGEMKQSVAMGEFSTVLTNEIERQLHGRTLAFPPFTYLKSEEREKKLNRLKEWTSKLFEQGFQHLFLFTSDTEWKQFEHDLDAALIWLPVIPLEHMDGKYKAEILQEQTKQLLQIVTNKWQTES</sequence>
<gene>
    <name evidence="1" type="ORF">DCC39_06015</name>
</gene>
<name>A0A2U1K4D4_9BACI</name>
<dbReference type="AlphaFoldDB" id="A0A2U1K4D4"/>
<organism evidence="1 2">
    <name type="scientific">Pueribacillus theae</name>
    <dbReference type="NCBI Taxonomy" id="2171751"/>
    <lineage>
        <taxon>Bacteria</taxon>
        <taxon>Bacillati</taxon>
        <taxon>Bacillota</taxon>
        <taxon>Bacilli</taxon>
        <taxon>Bacillales</taxon>
        <taxon>Bacillaceae</taxon>
        <taxon>Pueribacillus</taxon>
    </lineage>
</organism>
<evidence type="ECO:0000313" key="2">
    <source>
        <dbReference type="Proteomes" id="UP000245998"/>
    </source>
</evidence>
<evidence type="ECO:0000313" key="1">
    <source>
        <dbReference type="EMBL" id="PWA12356.1"/>
    </source>
</evidence>
<dbReference type="Proteomes" id="UP000245998">
    <property type="component" value="Unassembled WGS sequence"/>
</dbReference>
<dbReference type="OrthoDB" id="2678750at2"/>
<reference evidence="1 2" key="1">
    <citation type="submission" date="2018-04" db="EMBL/GenBank/DDBJ databases">
        <title>Camelliibacillus theae gen. nov., sp. nov., isolated from Pu'er tea.</title>
        <authorList>
            <person name="Niu L."/>
        </authorList>
    </citation>
    <scope>NUCLEOTIDE SEQUENCE [LARGE SCALE GENOMIC DNA]</scope>
    <source>
        <strain evidence="1 2">T8</strain>
    </source>
</reference>
<dbReference type="InterPro" id="IPR019615">
    <property type="entry name" value="DUF2487"/>
</dbReference>
<keyword evidence="2" id="KW-1185">Reference proteome</keyword>
<proteinExistence type="predicted"/>
<dbReference type="RefSeq" id="WP_116553990.1">
    <property type="nucleotide sequence ID" value="NZ_QCZG01000009.1"/>
</dbReference>
<comment type="caution">
    <text evidence="1">The sequence shown here is derived from an EMBL/GenBank/DDBJ whole genome shotgun (WGS) entry which is preliminary data.</text>
</comment>
<dbReference type="EMBL" id="QCZG01000009">
    <property type="protein sequence ID" value="PWA12356.1"/>
    <property type="molecule type" value="Genomic_DNA"/>
</dbReference>
<dbReference type="Pfam" id="PF10673">
    <property type="entry name" value="DUF2487"/>
    <property type="match status" value="1"/>
</dbReference>
<protein>
    <submittedName>
        <fullName evidence="1">DUF2487 domain-containing protein</fullName>
    </submittedName>
</protein>
<accession>A0A2U1K4D4</accession>